<dbReference type="Pfam" id="PF03886">
    <property type="entry name" value="ABC_trans_aux"/>
    <property type="match status" value="1"/>
</dbReference>
<dbReference type="HOGENOM" id="CLU_096001_3_2_6"/>
<evidence type="ECO:0000256" key="1">
    <source>
        <dbReference type="SAM" id="SignalP"/>
    </source>
</evidence>
<feature type="signal peptide" evidence="1">
    <location>
        <begin position="1"/>
        <end position="20"/>
    </location>
</feature>
<feature type="domain" description="ABC-type transport auxiliary lipoprotein component" evidence="2">
    <location>
        <begin position="26"/>
        <end position="182"/>
    </location>
</feature>
<evidence type="ECO:0000313" key="3">
    <source>
        <dbReference type="EMBL" id="EFE23584.1"/>
    </source>
</evidence>
<dbReference type="PROSITE" id="PS51257">
    <property type="entry name" value="PROKAR_LIPOPROTEIN"/>
    <property type="match status" value="1"/>
</dbReference>
<proteinExistence type="predicted"/>
<accession>D4F3U6</accession>
<comment type="caution">
    <text evidence="3">The sequence shown here is derived from an EMBL/GenBank/DDBJ whole genome shotgun (WGS) entry which is preliminary data.</text>
</comment>
<dbReference type="AlphaFoldDB" id="D4F3U6"/>
<dbReference type="Proteomes" id="UP000003692">
    <property type="component" value="Unassembled WGS sequence"/>
</dbReference>
<dbReference type="InterPro" id="IPR049736">
    <property type="entry name" value="PqiC"/>
</dbReference>
<feature type="chain" id="PRO_5003057395" description="ABC-type transport auxiliary lipoprotein component domain-containing protein" evidence="1">
    <location>
        <begin position="21"/>
        <end position="189"/>
    </location>
</feature>
<keyword evidence="1" id="KW-0732">Signal</keyword>
<dbReference type="Gene3D" id="3.40.50.10610">
    <property type="entry name" value="ABC-type transport auxiliary lipoprotein component"/>
    <property type="match status" value="1"/>
</dbReference>
<dbReference type="NCBIfam" id="NF033620">
    <property type="entry name" value="pqiC"/>
    <property type="match status" value="1"/>
</dbReference>
<evidence type="ECO:0000259" key="2">
    <source>
        <dbReference type="Pfam" id="PF03886"/>
    </source>
</evidence>
<evidence type="ECO:0000313" key="4">
    <source>
        <dbReference type="Proteomes" id="UP000003692"/>
    </source>
</evidence>
<organism evidence="3 4">
    <name type="scientific">Edwardsiella tarda ATCC 23685</name>
    <dbReference type="NCBI Taxonomy" id="500638"/>
    <lineage>
        <taxon>Bacteria</taxon>
        <taxon>Pseudomonadati</taxon>
        <taxon>Pseudomonadota</taxon>
        <taxon>Gammaproteobacteria</taxon>
        <taxon>Enterobacterales</taxon>
        <taxon>Hafniaceae</taxon>
        <taxon>Edwardsiella</taxon>
    </lineage>
</organism>
<protein>
    <recommendedName>
        <fullName evidence="2">ABC-type transport auxiliary lipoprotein component domain-containing protein</fullName>
    </recommendedName>
</protein>
<sequence length="189" mass="20155">MMKRGMILLAALVLSACSGAGSKQYYQLPVEPAVSRAVTQTAAQTHQLWVQPVNVADLLGGMGVVYQQSDVQFVTASNNLWASPLSQQLTQSLVAGLGAAMPGWLVSTQPLGMSQDSLTVNINAFYGRYDGKVVVAGEWLLTHQGVLTQRAFHIVLPQQGDGYDALVRTLGQAWQQEIAAMAGQIARAG</sequence>
<dbReference type="InterPro" id="IPR005586">
    <property type="entry name" value="ABC_trans_aux"/>
</dbReference>
<dbReference type="EMBL" id="ADGK01000071">
    <property type="protein sequence ID" value="EFE23584.1"/>
    <property type="molecule type" value="Genomic_DNA"/>
</dbReference>
<name>D4F3U6_EDWTA</name>
<gene>
    <name evidence="3" type="ORF">EDWATA_01411</name>
</gene>
<dbReference type="SUPFAM" id="SSF159594">
    <property type="entry name" value="XCC0632-like"/>
    <property type="match status" value="1"/>
</dbReference>
<reference evidence="3 4" key="1">
    <citation type="submission" date="2010-02" db="EMBL/GenBank/DDBJ databases">
        <authorList>
            <person name="Weinstock G."/>
            <person name="Sodergren E."/>
            <person name="Clifton S."/>
            <person name="Fulton L."/>
            <person name="Fulton B."/>
            <person name="Courtney L."/>
            <person name="Fronick C."/>
            <person name="Harrison M."/>
            <person name="Strong C."/>
            <person name="Farmer C."/>
            <person name="Delahaunty K."/>
            <person name="Markovic C."/>
            <person name="Hall O."/>
            <person name="Minx P."/>
            <person name="Tomlinson C."/>
            <person name="Mitreva M."/>
            <person name="Nelson J."/>
            <person name="Hou S."/>
            <person name="Wollam A."/>
            <person name="Pepin K.H."/>
            <person name="Johnson M."/>
            <person name="Bhonagiri V."/>
            <person name="Zhang X."/>
            <person name="Suruliraj S."/>
            <person name="Warren W."/>
            <person name="Chinwalla A."/>
            <person name="Mardis E.R."/>
            <person name="Wilson R.K."/>
        </authorList>
    </citation>
    <scope>NUCLEOTIDE SEQUENCE [LARGE SCALE GENOMIC DNA]</scope>
    <source>
        <strain evidence="3 4">ATCC 23685</strain>
    </source>
</reference>